<dbReference type="Gene3D" id="3.10.100.10">
    <property type="entry name" value="Mannose-Binding Protein A, subunit A"/>
    <property type="match status" value="1"/>
</dbReference>
<feature type="disulfide bond" evidence="17">
    <location>
        <begin position="181"/>
        <end position="190"/>
    </location>
</feature>
<sequence length="695" mass="77046">MVFCFELLWRAKVSSSWISVTLLISMLSMWTSVECWSYYYSNNTMTWEQARAWCKTNYTDMVAIQNQEEINHLNSWLPRKQGYYWIGIRKINNVWTWVGTNKPLTVEATNWAVGEPNNGKNVGDQEDCVEMYVKRDKEPGKWNDERCTKKKTALCYTAACKKDSCLHGDCVETINSHKCDCFEGFYGERCEQVVECNKDEVTVPHHGNVSCTHKYGDFSYNSTCEYSCEEGYKLSMSMPLRCTASTEWSEQPPSCELVQCPTLQQPADGAVKCSDPLGPSSYQSTCVFTCDEGYVLAGFLSNTLQCEASGSWNASEPFCVAVQCPALQELENGFVSCGDDADFRFSYRNSCNFSCAPSYNLVGPSEVTCTSAAEWSERMPRCEAITCQKPEENAHLIVQCSKSSTELRPDDTCSFSCEAGFELQGAQSTQCTEDGQWSEATPTCKVVQCPTLQQPADGAVKCSDPLGPSSYQSTCVFTCDEGYELAGFLSNTLQCEASGSWNASEPFCVAVQCPALQELENGFVSCGDDADFRFSYRNSCNFSCAPSYNLVGPSEVTCTSAAEWSERMPRCEVVQCPQLKDPENGRINCSHHEPVYSSQCSFTCNDDYTLDGQKLLTCDGHGNWTEESPICRASPSQITTIVSGVAAGGTLLSGLSVAMWILKRLKQKATKFELSSNSDIEVPTEVYKSSIDSLI</sequence>
<dbReference type="GeneTree" id="ENSGT00940000160168"/>
<dbReference type="CDD" id="cd00033">
    <property type="entry name" value="CCP"/>
    <property type="match status" value="7"/>
</dbReference>
<evidence type="ECO:0000256" key="13">
    <source>
        <dbReference type="ARBA" id="ARBA00022989"/>
    </source>
</evidence>
<feature type="domain" description="Sushi" evidence="22">
    <location>
        <begin position="511"/>
        <end position="573"/>
    </location>
</feature>
<gene>
    <name evidence="23" type="primary">SELE</name>
</gene>
<evidence type="ECO:0000256" key="18">
    <source>
        <dbReference type="PROSITE-ProRule" id="PRU00302"/>
    </source>
</evidence>
<accession>A0A7N5ZQD7</accession>
<dbReference type="FunFam" id="3.10.100.10:FF:000007">
    <property type="entry name" value="L-selectin"/>
    <property type="match status" value="1"/>
</dbReference>
<dbReference type="InterPro" id="IPR001304">
    <property type="entry name" value="C-type_lectin-like"/>
</dbReference>
<keyword evidence="11" id="KW-0106">Calcium</keyword>
<dbReference type="SUPFAM" id="SSF56436">
    <property type="entry name" value="C-type lectin-like"/>
    <property type="match status" value="1"/>
</dbReference>
<evidence type="ECO:0000256" key="1">
    <source>
        <dbReference type="ARBA" id="ARBA00004251"/>
    </source>
</evidence>
<dbReference type="SUPFAM" id="SSF57535">
    <property type="entry name" value="Complement control module/SCR domain"/>
    <property type="match status" value="7"/>
</dbReference>
<dbReference type="GO" id="GO:0046872">
    <property type="term" value="F:metal ion binding"/>
    <property type="evidence" value="ECO:0007669"/>
    <property type="project" value="UniProtKB-KW"/>
</dbReference>
<feature type="transmembrane region" description="Helical" evidence="19">
    <location>
        <begin position="641"/>
        <end position="662"/>
    </location>
</feature>
<evidence type="ECO:0000256" key="14">
    <source>
        <dbReference type="ARBA" id="ARBA00023136"/>
    </source>
</evidence>
<dbReference type="AlphaFoldDB" id="A0A7N5ZQD7"/>
<dbReference type="InParanoid" id="A0A7N5ZQD7"/>
<feature type="disulfide bond" evidence="17">
    <location>
        <begin position="160"/>
        <end position="170"/>
    </location>
</feature>
<keyword evidence="12" id="KW-0130">Cell adhesion</keyword>
<dbReference type="Pfam" id="PF00084">
    <property type="entry name" value="Sushi"/>
    <property type="match status" value="7"/>
</dbReference>
<dbReference type="SMART" id="SM00181">
    <property type="entry name" value="EGF"/>
    <property type="match status" value="1"/>
</dbReference>
<dbReference type="Gene3D" id="2.10.70.10">
    <property type="entry name" value="Complement Module, domain 1"/>
    <property type="match status" value="7"/>
</dbReference>
<reference evidence="23" key="1">
    <citation type="submission" date="2021-04" db="EMBL/GenBank/DDBJ databases">
        <authorList>
            <consortium name="Wellcome Sanger Institute Data Sharing"/>
        </authorList>
    </citation>
    <scope>NUCLEOTIDE SEQUENCE [LARGE SCALE GENOMIC DNA]</scope>
</reference>
<dbReference type="Pfam" id="PF00059">
    <property type="entry name" value="Lectin_C"/>
    <property type="match status" value="1"/>
</dbReference>
<dbReference type="InterPro" id="IPR002396">
    <property type="entry name" value="Selectin_superfamily"/>
</dbReference>
<dbReference type="GO" id="GO:0030246">
    <property type="term" value="F:carbohydrate binding"/>
    <property type="evidence" value="ECO:0007669"/>
    <property type="project" value="UniProtKB-KW"/>
</dbReference>
<dbReference type="FunFam" id="2.10.70.10:FF:000001">
    <property type="entry name" value="Selectin P"/>
    <property type="match status" value="5"/>
</dbReference>
<evidence type="ECO:0000256" key="17">
    <source>
        <dbReference type="PROSITE-ProRule" id="PRU00076"/>
    </source>
</evidence>
<evidence type="ECO:0000259" key="22">
    <source>
        <dbReference type="PROSITE" id="PS50923"/>
    </source>
</evidence>
<comment type="caution">
    <text evidence="17">Lacks conserved residue(s) required for the propagation of feature annotation.</text>
</comment>
<comment type="similarity">
    <text evidence="2">Belongs to the selectin/LECAM family.</text>
</comment>
<dbReference type="Ensembl" id="ENSATET00000066316.2">
    <property type="protein sequence ID" value="ENSATEP00000036803.1"/>
    <property type="gene ID" value="ENSATEG00000004135.3"/>
</dbReference>
<evidence type="ECO:0000256" key="7">
    <source>
        <dbReference type="ARBA" id="ARBA00022723"/>
    </source>
</evidence>
<evidence type="ECO:0000259" key="21">
    <source>
        <dbReference type="PROSITE" id="PS50041"/>
    </source>
</evidence>
<evidence type="ECO:0000259" key="20">
    <source>
        <dbReference type="PROSITE" id="PS50026"/>
    </source>
</evidence>
<evidence type="ECO:0000256" key="4">
    <source>
        <dbReference type="ARBA" id="ARBA00022536"/>
    </source>
</evidence>
<dbReference type="CDD" id="cd00054">
    <property type="entry name" value="EGF_CA"/>
    <property type="match status" value="1"/>
</dbReference>
<feature type="domain" description="Sushi" evidence="22">
    <location>
        <begin position="258"/>
        <end position="321"/>
    </location>
</feature>
<keyword evidence="16" id="KW-0325">Glycoprotein</keyword>
<keyword evidence="24" id="KW-1185">Reference proteome</keyword>
<evidence type="ECO:0000256" key="3">
    <source>
        <dbReference type="ARBA" id="ARBA00022475"/>
    </source>
</evidence>
<keyword evidence="9" id="KW-0430">Lectin</keyword>
<dbReference type="PANTHER" id="PTHR19325">
    <property type="entry name" value="COMPLEMENT COMPONENT-RELATED SUSHI DOMAIN-CONTAINING"/>
    <property type="match status" value="1"/>
</dbReference>
<dbReference type="InterPro" id="IPR050350">
    <property type="entry name" value="Compl-Cell_Adhes-Reg"/>
</dbReference>
<evidence type="ECO:0000313" key="24">
    <source>
        <dbReference type="Proteomes" id="UP000265040"/>
    </source>
</evidence>
<dbReference type="Proteomes" id="UP000265040">
    <property type="component" value="Chromosome 4"/>
</dbReference>
<name>A0A7N5ZQD7_ANATE</name>
<dbReference type="InterPro" id="IPR033991">
    <property type="entry name" value="Selectin_CTLD"/>
</dbReference>
<dbReference type="CDD" id="cd03592">
    <property type="entry name" value="CLECT_selectins_like"/>
    <property type="match status" value="1"/>
</dbReference>
<feature type="domain" description="C-type lectin" evidence="21">
    <location>
        <begin position="33"/>
        <end position="156"/>
    </location>
</feature>
<feature type="domain" description="Sushi" evidence="22">
    <location>
        <begin position="322"/>
        <end position="384"/>
    </location>
</feature>
<dbReference type="GO" id="GO:0007155">
    <property type="term" value="P:cell adhesion"/>
    <property type="evidence" value="ECO:0007669"/>
    <property type="project" value="UniProtKB-KW"/>
</dbReference>
<evidence type="ECO:0000256" key="16">
    <source>
        <dbReference type="ARBA" id="ARBA00023180"/>
    </source>
</evidence>
<comment type="subcellular location">
    <subcellularLocation>
        <location evidence="1">Cell membrane</location>
        <topology evidence="1">Single-pass type I membrane protein</topology>
    </subcellularLocation>
</comment>
<feature type="domain" description="Sushi" evidence="22">
    <location>
        <begin position="385"/>
        <end position="446"/>
    </location>
</feature>
<organism evidence="23 24">
    <name type="scientific">Anabas testudineus</name>
    <name type="common">Climbing perch</name>
    <name type="synonym">Anthias testudineus</name>
    <dbReference type="NCBI Taxonomy" id="64144"/>
    <lineage>
        <taxon>Eukaryota</taxon>
        <taxon>Metazoa</taxon>
        <taxon>Chordata</taxon>
        <taxon>Craniata</taxon>
        <taxon>Vertebrata</taxon>
        <taxon>Euteleostomi</taxon>
        <taxon>Actinopterygii</taxon>
        <taxon>Neopterygii</taxon>
        <taxon>Teleostei</taxon>
        <taxon>Neoteleostei</taxon>
        <taxon>Acanthomorphata</taxon>
        <taxon>Anabantaria</taxon>
        <taxon>Anabantiformes</taxon>
        <taxon>Anabantoidei</taxon>
        <taxon>Anabantidae</taxon>
        <taxon>Anabas</taxon>
    </lineage>
</organism>
<dbReference type="PROSITE" id="PS00022">
    <property type="entry name" value="EGF_1"/>
    <property type="match status" value="1"/>
</dbReference>
<keyword evidence="8" id="KW-0732">Signal</keyword>
<keyword evidence="5 18" id="KW-0768">Sushi</keyword>
<evidence type="ECO:0000256" key="12">
    <source>
        <dbReference type="ARBA" id="ARBA00022889"/>
    </source>
</evidence>
<feature type="domain" description="Sushi" evidence="22">
    <location>
        <begin position="194"/>
        <end position="257"/>
    </location>
</feature>
<keyword evidence="6 19" id="KW-0812">Transmembrane</keyword>
<evidence type="ECO:0008006" key="25">
    <source>
        <dbReference type="Google" id="ProtNLM"/>
    </source>
</evidence>
<feature type="domain" description="EGF-like" evidence="20">
    <location>
        <begin position="156"/>
        <end position="191"/>
    </location>
</feature>
<evidence type="ECO:0000256" key="2">
    <source>
        <dbReference type="ARBA" id="ARBA00007360"/>
    </source>
</evidence>
<evidence type="ECO:0000256" key="11">
    <source>
        <dbReference type="ARBA" id="ARBA00022837"/>
    </source>
</evidence>
<dbReference type="PROSITE" id="PS50026">
    <property type="entry name" value="EGF_3"/>
    <property type="match status" value="1"/>
</dbReference>
<proteinExistence type="inferred from homology"/>
<dbReference type="PROSITE" id="PS00615">
    <property type="entry name" value="C_TYPE_LECTIN_1"/>
    <property type="match status" value="1"/>
</dbReference>
<dbReference type="InterPro" id="IPR016187">
    <property type="entry name" value="CTDL_fold"/>
</dbReference>
<feature type="domain" description="Sushi" evidence="22">
    <location>
        <begin position="447"/>
        <end position="510"/>
    </location>
</feature>
<dbReference type="PRINTS" id="PR00343">
    <property type="entry name" value="SELECTIN"/>
</dbReference>
<feature type="disulfide bond" evidence="18">
    <location>
        <begin position="604"/>
        <end position="631"/>
    </location>
</feature>
<keyword evidence="13 19" id="KW-1133">Transmembrane helix</keyword>
<reference evidence="23" key="2">
    <citation type="submission" date="2025-08" db="UniProtKB">
        <authorList>
            <consortium name="Ensembl"/>
        </authorList>
    </citation>
    <scope>IDENTIFICATION</scope>
</reference>
<dbReference type="InterPro" id="IPR035976">
    <property type="entry name" value="Sushi/SCR/CCP_sf"/>
</dbReference>
<dbReference type="PROSITE" id="PS01186">
    <property type="entry name" value="EGF_2"/>
    <property type="match status" value="1"/>
</dbReference>
<evidence type="ECO:0000256" key="10">
    <source>
        <dbReference type="ARBA" id="ARBA00022737"/>
    </source>
</evidence>
<evidence type="ECO:0000256" key="19">
    <source>
        <dbReference type="SAM" id="Phobius"/>
    </source>
</evidence>
<dbReference type="InterPro" id="IPR018378">
    <property type="entry name" value="C-type_lectin_CS"/>
</dbReference>
<evidence type="ECO:0000256" key="15">
    <source>
        <dbReference type="ARBA" id="ARBA00023157"/>
    </source>
</evidence>
<keyword evidence="15 17" id="KW-1015">Disulfide bond</keyword>
<keyword evidence="14 19" id="KW-0472">Membrane</keyword>
<feature type="domain" description="Sushi" evidence="22">
    <location>
        <begin position="574"/>
        <end position="633"/>
    </location>
</feature>
<keyword evidence="7" id="KW-0479">Metal-binding</keyword>
<dbReference type="GO" id="GO:0005886">
    <property type="term" value="C:plasma membrane"/>
    <property type="evidence" value="ECO:0007669"/>
    <property type="project" value="UniProtKB-SubCell"/>
</dbReference>
<feature type="disulfide bond" evidence="18">
    <location>
        <begin position="228"/>
        <end position="255"/>
    </location>
</feature>
<dbReference type="SMART" id="SM00034">
    <property type="entry name" value="CLECT"/>
    <property type="match status" value="1"/>
</dbReference>
<feature type="disulfide bond" evidence="18">
    <location>
        <begin position="544"/>
        <end position="571"/>
    </location>
</feature>
<reference evidence="23" key="3">
    <citation type="submission" date="2025-09" db="UniProtKB">
        <authorList>
            <consortium name="Ensembl"/>
        </authorList>
    </citation>
    <scope>IDENTIFICATION</scope>
</reference>
<dbReference type="PROSITE" id="PS50041">
    <property type="entry name" value="C_TYPE_LECTIN_2"/>
    <property type="match status" value="1"/>
</dbReference>
<keyword evidence="3" id="KW-1003">Cell membrane</keyword>
<keyword evidence="10" id="KW-0677">Repeat</keyword>
<feature type="disulfide bond" evidence="18">
    <location>
        <begin position="417"/>
        <end position="444"/>
    </location>
</feature>
<dbReference type="PROSITE" id="PS50923">
    <property type="entry name" value="SUSHI"/>
    <property type="match status" value="7"/>
</dbReference>
<dbReference type="InterPro" id="IPR000436">
    <property type="entry name" value="Sushi_SCR_CCP_dom"/>
</dbReference>
<protein>
    <recommendedName>
        <fullName evidence="25">Selectin E</fullName>
    </recommendedName>
</protein>
<evidence type="ECO:0000256" key="6">
    <source>
        <dbReference type="ARBA" id="ARBA00022692"/>
    </source>
</evidence>
<dbReference type="InterPro" id="IPR000742">
    <property type="entry name" value="EGF"/>
</dbReference>
<evidence type="ECO:0000256" key="9">
    <source>
        <dbReference type="ARBA" id="ARBA00022734"/>
    </source>
</evidence>
<feature type="disulfide bond" evidence="18">
    <location>
        <begin position="355"/>
        <end position="382"/>
    </location>
</feature>
<evidence type="ECO:0000313" key="23">
    <source>
        <dbReference type="Ensembl" id="ENSATEP00000036803.1"/>
    </source>
</evidence>
<dbReference type="PANTHER" id="PTHR19325:SF569">
    <property type="entry name" value="COMPLEMENT COMPONENT 4 BINDING PROTEIN, SECRETORY-RELATED"/>
    <property type="match status" value="1"/>
</dbReference>
<dbReference type="OrthoDB" id="406096at2759"/>
<evidence type="ECO:0000256" key="5">
    <source>
        <dbReference type="ARBA" id="ARBA00022659"/>
    </source>
</evidence>
<evidence type="ECO:0000256" key="8">
    <source>
        <dbReference type="ARBA" id="ARBA00022729"/>
    </source>
</evidence>
<dbReference type="SMART" id="SM00032">
    <property type="entry name" value="CCP"/>
    <property type="match status" value="7"/>
</dbReference>
<dbReference type="InterPro" id="IPR016186">
    <property type="entry name" value="C-type_lectin-like/link_sf"/>
</dbReference>
<keyword evidence="4 17" id="KW-0245">EGF-like domain</keyword>